<dbReference type="CDD" id="cd01448">
    <property type="entry name" value="TST_Repeat_1"/>
    <property type="match status" value="1"/>
</dbReference>
<dbReference type="InterPro" id="IPR001763">
    <property type="entry name" value="Rhodanese-like_dom"/>
</dbReference>
<dbReference type="OrthoDB" id="9781034at2"/>
<feature type="domain" description="Rhodanese" evidence="4">
    <location>
        <begin position="15"/>
        <end position="132"/>
    </location>
</feature>
<reference evidence="6" key="1">
    <citation type="journal article" date="2009" name="J. Bacteriol.">
        <title>Complete genome sequence of Erythrobacter litoralis HTCC2594.</title>
        <authorList>
            <person name="Oh H.M."/>
            <person name="Giovannoni S.J."/>
            <person name="Ferriera S."/>
            <person name="Johnson J."/>
            <person name="Cho J.C."/>
        </authorList>
    </citation>
    <scope>NUCLEOTIDE SEQUENCE [LARGE SCALE GENOMIC DNA]</scope>
    <source>
        <strain evidence="6">HTCC2594</strain>
    </source>
</reference>
<dbReference type="Proteomes" id="UP000008808">
    <property type="component" value="Chromosome"/>
</dbReference>
<dbReference type="HOGENOM" id="CLU_031618_3_0_5"/>
<protein>
    <recommendedName>
        <fullName evidence="3">Sulfurtransferase</fullName>
    </recommendedName>
</protein>
<dbReference type="PROSITE" id="PS00380">
    <property type="entry name" value="RHODANESE_1"/>
    <property type="match status" value="1"/>
</dbReference>
<dbReference type="CDD" id="cd01449">
    <property type="entry name" value="TST_Repeat_2"/>
    <property type="match status" value="1"/>
</dbReference>
<sequence length="282" mass="29851">MDALVSTDWLAGQFGSPDLVVLDASLHLPQAGRDAEAEFEKGHIPGARFLHLAALHDPASSLPGKIPEPDALAERLSALGAEPESRIVLYDDSALRTACRAWALLRFAGLEKIAVLDGGFAKWRSENRAIETGPGECGHGAAPDLHVERARLRDKAQMLANCADSAEQVIDARDAGRFAGTVEDTVHNLPGGHIPGACNLPFTALFREDGTFKPENELRTAFEDAGIDLSRPIVTSCGSGVTASVLIFALHLLGIEDAALYDGSWSEWGADPETPKATGVAG</sequence>
<evidence type="ECO:0000259" key="4">
    <source>
        <dbReference type="PROSITE" id="PS50206"/>
    </source>
</evidence>
<keyword evidence="6" id="KW-1185">Reference proteome</keyword>
<gene>
    <name evidence="5" type="ordered locus">ELI_01905</name>
</gene>
<dbReference type="PROSITE" id="PS50206">
    <property type="entry name" value="RHODANESE_3"/>
    <property type="match status" value="2"/>
</dbReference>
<evidence type="ECO:0000313" key="5">
    <source>
        <dbReference type="EMBL" id="ABC62473.1"/>
    </source>
</evidence>
<organism evidence="5 6">
    <name type="scientific">Erythrobacter litoralis (strain HTCC2594)</name>
    <dbReference type="NCBI Taxonomy" id="314225"/>
    <lineage>
        <taxon>Bacteria</taxon>
        <taxon>Pseudomonadati</taxon>
        <taxon>Pseudomonadota</taxon>
        <taxon>Alphaproteobacteria</taxon>
        <taxon>Sphingomonadales</taxon>
        <taxon>Erythrobacteraceae</taxon>
        <taxon>Erythrobacter/Porphyrobacter group</taxon>
        <taxon>Erythrobacter</taxon>
    </lineage>
</organism>
<feature type="domain" description="Rhodanese" evidence="4">
    <location>
        <begin position="163"/>
        <end position="277"/>
    </location>
</feature>
<evidence type="ECO:0000256" key="1">
    <source>
        <dbReference type="ARBA" id="ARBA00022679"/>
    </source>
</evidence>
<dbReference type="STRING" id="314225.ELI_01905"/>
<dbReference type="GO" id="GO:0004792">
    <property type="term" value="F:thiosulfate-cyanide sulfurtransferase activity"/>
    <property type="evidence" value="ECO:0007669"/>
    <property type="project" value="InterPro"/>
</dbReference>
<dbReference type="FunFam" id="3.40.250.10:FF:000001">
    <property type="entry name" value="Sulfurtransferase"/>
    <property type="match status" value="1"/>
</dbReference>
<name>Q2NCW8_ERYLH</name>
<dbReference type="EMBL" id="CP000157">
    <property type="protein sequence ID" value="ABC62473.1"/>
    <property type="molecule type" value="Genomic_DNA"/>
</dbReference>
<dbReference type="SMART" id="SM00450">
    <property type="entry name" value="RHOD"/>
    <property type="match status" value="2"/>
</dbReference>
<dbReference type="InterPro" id="IPR001307">
    <property type="entry name" value="Thiosulphate_STrfase_CS"/>
</dbReference>
<dbReference type="InterPro" id="IPR036873">
    <property type="entry name" value="Rhodanese-like_dom_sf"/>
</dbReference>
<evidence type="ECO:0000256" key="3">
    <source>
        <dbReference type="RuleBase" id="RU000507"/>
    </source>
</evidence>
<keyword evidence="1 3" id="KW-0808">Transferase</keyword>
<dbReference type="KEGG" id="eli:ELI_01905"/>
<keyword evidence="2" id="KW-0677">Repeat</keyword>
<dbReference type="SUPFAM" id="SSF52821">
    <property type="entry name" value="Rhodanese/Cell cycle control phosphatase"/>
    <property type="match status" value="2"/>
</dbReference>
<dbReference type="PROSITE" id="PS00683">
    <property type="entry name" value="RHODANESE_2"/>
    <property type="match status" value="1"/>
</dbReference>
<dbReference type="InterPro" id="IPR045078">
    <property type="entry name" value="TST/MPST-like"/>
</dbReference>
<dbReference type="eggNOG" id="COG2897">
    <property type="taxonomic scope" value="Bacteria"/>
</dbReference>
<dbReference type="RefSeq" id="WP_011413349.1">
    <property type="nucleotide sequence ID" value="NC_007722.1"/>
</dbReference>
<dbReference type="Pfam" id="PF00581">
    <property type="entry name" value="Rhodanese"/>
    <property type="match status" value="2"/>
</dbReference>
<dbReference type="PANTHER" id="PTHR11364:SF27">
    <property type="entry name" value="SULFURTRANSFERASE"/>
    <property type="match status" value="1"/>
</dbReference>
<proteinExistence type="predicted"/>
<evidence type="ECO:0000256" key="2">
    <source>
        <dbReference type="ARBA" id="ARBA00022737"/>
    </source>
</evidence>
<evidence type="ECO:0000313" key="6">
    <source>
        <dbReference type="Proteomes" id="UP000008808"/>
    </source>
</evidence>
<dbReference type="PANTHER" id="PTHR11364">
    <property type="entry name" value="THIOSULFATE SULFERTANSFERASE"/>
    <property type="match status" value="1"/>
</dbReference>
<dbReference type="AlphaFoldDB" id="Q2NCW8"/>
<accession>Q2NCW8</accession>
<dbReference type="Gene3D" id="3.40.250.10">
    <property type="entry name" value="Rhodanese-like domain"/>
    <property type="match status" value="2"/>
</dbReference>